<dbReference type="SUPFAM" id="SSF46689">
    <property type="entry name" value="Homeodomain-like"/>
    <property type="match status" value="1"/>
</dbReference>
<organism evidence="6 7">
    <name type="scientific">Aeromicrobium endophyticum</name>
    <dbReference type="NCBI Taxonomy" id="2292704"/>
    <lineage>
        <taxon>Bacteria</taxon>
        <taxon>Bacillati</taxon>
        <taxon>Actinomycetota</taxon>
        <taxon>Actinomycetes</taxon>
        <taxon>Propionibacteriales</taxon>
        <taxon>Nocardioidaceae</taxon>
        <taxon>Aeromicrobium</taxon>
    </lineage>
</organism>
<dbReference type="PRINTS" id="PR00455">
    <property type="entry name" value="HTHTETR"/>
</dbReference>
<keyword evidence="1" id="KW-0805">Transcription regulation</keyword>
<evidence type="ECO:0000256" key="1">
    <source>
        <dbReference type="ARBA" id="ARBA00023015"/>
    </source>
</evidence>
<evidence type="ECO:0000256" key="4">
    <source>
        <dbReference type="PROSITE-ProRule" id="PRU00335"/>
    </source>
</evidence>
<keyword evidence="3" id="KW-0804">Transcription</keyword>
<dbReference type="AlphaFoldDB" id="A0A371PDA1"/>
<proteinExistence type="predicted"/>
<keyword evidence="2 4" id="KW-0238">DNA-binding</keyword>
<dbReference type="PROSITE" id="PS50977">
    <property type="entry name" value="HTH_TETR_2"/>
    <property type="match status" value="1"/>
</dbReference>
<dbReference type="RefSeq" id="WP_119704020.1">
    <property type="nucleotide sequence ID" value="NZ_JBHSOI010000001.1"/>
</dbReference>
<feature type="DNA-binding region" description="H-T-H motif" evidence="4">
    <location>
        <begin position="30"/>
        <end position="49"/>
    </location>
</feature>
<keyword evidence="7" id="KW-1185">Reference proteome</keyword>
<evidence type="ECO:0000259" key="5">
    <source>
        <dbReference type="PROSITE" id="PS50977"/>
    </source>
</evidence>
<dbReference type="InterPro" id="IPR040611">
    <property type="entry name" value="AlkX_C"/>
</dbReference>
<dbReference type="Gene3D" id="1.10.357.10">
    <property type="entry name" value="Tetracycline Repressor, domain 2"/>
    <property type="match status" value="1"/>
</dbReference>
<dbReference type="GO" id="GO:0000976">
    <property type="term" value="F:transcription cis-regulatory region binding"/>
    <property type="evidence" value="ECO:0007669"/>
    <property type="project" value="TreeGrafter"/>
</dbReference>
<dbReference type="InterPro" id="IPR050109">
    <property type="entry name" value="HTH-type_TetR-like_transc_reg"/>
</dbReference>
<dbReference type="Pfam" id="PF18556">
    <property type="entry name" value="TetR_C_35"/>
    <property type="match status" value="1"/>
</dbReference>
<dbReference type="InterPro" id="IPR001647">
    <property type="entry name" value="HTH_TetR"/>
</dbReference>
<gene>
    <name evidence="6" type="ORF">DX116_10470</name>
</gene>
<comment type="caution">
    <text evidence="6">The sequence shown here is derived from an EMBL/GenBank/DDBJ whole genome shotgun (WGS) entry which is preliminary data.</text>
</comment>
<dbReference type="Pfam" id="PF00440">
    <property type="entry name" value="TetR_N"/>
    <property type="match status" value="1"/>
</dbReference>
<name>A0A371PDA1_9ACTN</name>
<dbReference type="PANTHER" id="PTHR30055">
    <property type="entry name" value="HTH-TYPE TRANSCRIPTIONAL REGULATOR RUTR"/>
    <property type="match status" value="1"/>
</dbReference>
<dbReference type="OrthoDB" id="4371863at2"/>
<feature type="domain" description="HTH tetR-type" evidence="5">
    <location>
        <begin position="7"/>
        <end position="67"/>
    </location>
</feature>
<evidence type="ECO:0000313" key="6">
    <source>
        <dbReference type="EMBL" id="REK73911.1"/>
    </source>
</evidence>
<dbReference type="EMBL" id="QUBR01000001">
    <property type="protein sequence ID" value="REK73911.1"/>
    <property type="molecule type" value="Genomic_DNA"/>
</dbReference>
<evidence type="ECO:0000313" key="7">
    <source>
        <dbReference type="Proteomes" id="UP000265581"/>
    </source>
</evidence>
<reference evidence="6 7" key="1">
    <citation type="submission" date="2018-08" db="EMBL/GenBank/DDBJ databases">
        <title>Aeromicrobium sp. M2KJ-4, whole genome shotgun sequence.</title>
        <authorList>
            <person name="Tuo L."/>
        </authorList>
    </citation>
    <scope>NUCLEOTIDE SEQUENCE [LARGE SCALE GENOMIC DNA]</scope>
    <source>
        <strain evidence="6 7">M2KJ-4</strain>
    </source>
</reference>
<protein>
    <submittedName>
        <fullName evidence="6">TetR/AcrR family transcriptional regulator</fullName>
    </submittedName>
</protein>
<sequence>MTSDLPVPVRQRLLDAAQAMIEAGGWAAVTMSGVASSAGVSRQTAYNEFGTKHGLAQQLALRELQLFLTVARTRMEAERDLSDGIRAACEGVLLMGEQSLLVRTIVSSAATDRDLDFLMILTTESGGIVETAVAVVEQAVAELYPPSGFEQEQLGVVTEAVVRLVLSGLTRPSKAPADAAADIGWLVGMVLAGAAAAA</sequence>
<dbReference type="GO" id="GO:0003700">
    <property type="term" value="F:DNA-binding transcription factor activity"/>
    <property type="evidence" value="ECO:0007669"/>
    <property type="project" value="TreeGrafter"/>
</dbReference>
<evidence type="ECO:0000256" key="3">
    <source>
        <dbReference type="ARBA" id="ARBA00023163"/>
    </source>
</evidence>
<dbReference type="Proteomes" id="UP000265581">
    <property type="component" value="Unassembled WGS sequence"/>
</dbReference>
<evidence type="ECO:0000256" key="2">
    <source>
        <dbReference type="ARBA" id="ARBA00023125"/>
    </source>
</evidence>
<accession>A0A371PDA1</accession>
<dbReference type="InterPro" id="IPR009057">
    <property type="entry name" value="Homeodomain-like_sf"/>
</dbReference>
<dbReference type="PANTHER" id="PTHR30055:SF234">
    <property type="entry name" value="HTH-TYPE TRANSCRIPTIONAL REGULATOR BETI"/>
    <property type="match status" value="1"/>
</dbReference>